<dbReference type="AlphaFoldDB" id="A0A1F6WQN2"/>
<dbReference type="EC" id="3.1.26.4" evidence="5"/>
<dbReference type="GO" id="GO:0003676">
    <property type="term" value="F:nucleic acid binding"/>
    <property type="evidence" value="ECO:0007669"/>
    <property type="project" value="InterPro"/>
</dbReference>
<keyword evidence="7" id="KW-0479">Metal-binding</keyword>
<dbReference type="STRING" id="1801764.A2903_01665"/>
<comment type="similarity">
    <text evidence="3">Belongs to the RNase H family.</text>
</comment>
<evidence type="ECO:0000313" key="13">
    <source>
        <dbReference type="Proteomes" id="UP000178184"/>
    </source>
</evidence>
<evidence type="ECO:0000259" key="11">
    <source>
        <dbReference type="PROSITE" id="PS50879"/>
    </source>
</evidence>
<evidence type="ECO:0000256" key="1">
    <source>
        <dbReference type="ARBA" id="ARBA00000077"/>
    </source>
</evidence>
<dbReference type="Gene3D" id="3.30.420.10">
    <property type="entry name" value="Ribonuclease H-like superfamily/Ribonuclease H"/>
    <property type="match status" value="1"/>
</dbReference>
<evidence type="ECO:0000256" key="8">
    <source>
        <dbReference type="ARBA" id="ARBA00022759"/>
    </source>
</evidence>
<proteinExistence type="inferred from homology"/>
<comment type="catalytic activity">
    <reaction evidence="1">
        <text>Endonucleolytic cleavage to 5'-phosphomonoester.</text>
        <dbReference type="EC" id="3.1.26.4"/>
    </reaction>
</comment>
<evidence type="ECO:0000256" key="6">
    <source>
        <dbReference type="ARBA" id="ARBA00022722"/>
    </source>
</evidence>
<dbReference type="GO" id="GO:0046872">
    <property type="term" value="F:metal ion binding"/>
    <property type="evidence" value="ECO:0007669"/>
    <property type="project" value="UniProtKB-KW"/>
</dbReference>
<dbReference type="InterPro" id="IPR050092">
    <property type="entry name" value="RNase_H"/>
</dbReference>
<dbReference type="Proteomes" id="UP000178184">
    <property type="component" value="Unassembled WGS sequence"/>
</dbReference>
<comment type="subunit">
    <text evidence="4">Monomer.</text>
</comment>
<dbReference type="InterPro" id="IPR012337">
    <property type="entry name" value="RNaseH-like_sf"/>
</dbReference>
<evidence type="ECO:0000256" key="9">
    <source>
        <dbReference type="ARBA" id="ARBA00022801"/>
    </source>
</evidence>
<evidence type="ECO:0000256" key="4">
    <source>
        <dbReference type="ARBA" id="ARBA00011245"/>
    </source>
</evidence>
<dbReference type="PANTHER" id="PTHR10642:SF26">
    <property type="entry name" value="RIBONUCLEASE H1"/>
    <property type="match status" value="1"/>
</dbReference>
<evidence type="ECO:0000256" key="3">
    <source>
        <dbReference type="ARBA" id="ARBA00005300"/>
    </source>
</evidence>
<evidence type="ECO:0000256" key="7">
    <source>
        <dbReference type="ARBA" id="ARBA00022723"/>
    </source>
</evidence>
<reference evidence="12 13" key="1">
    <citation type="journal article" date="2016" name="Nat. Commun.">
        <title>Thousands of microbial genomes shed light on interconnected biogeochemical processes in an aquifer system.</title>
        <authorList>
            <person name="Anantharaman K."/>
            <person name="Brown C.T."/>
            <person name="Hug L.A."/>
            <person name="Sharon I."/>
            <person name="Castelle C.J."/>
            <person name="Probst A.J."/>
            <person name="Thomas B.C."/>
            <person name="Singh A."/>
            <person name="Wilkins M.J."/>
            <person name="Karaoz U."/>
            <person name="Brodie E.L."/>
            <person name="Williams K.H."/>
            <person name="Hubbard S.S."/>
            <person name="Banfield J.F."/>
        </authorList>
    </citation>
    <scope>NUCLEOTIDE SEQUENCE [LARGE SCALE GENOMIC DNA]</scope>
</reference>
<dbReference type="InterPro" id="IPR022892">
    <property type="entry name" value="RNaseHI"/>
</dbReference>
<dbReference type="InterPro" id="IPR036397">
    <property type="entry name" value="RNaseH_sf"/>
</dbReference>
<dbReference type="EMBL" id="MFUO01000008">
    <property type="protein sequence ID" value="OGI84177.1"/>
    <property type="molecule type" value="Genomic_DNA"/>
</dbReference>
<dbReference type="PROSITE" id="PS50879">
    <property type="entry name" value="RNASE_H_1"/>
    <property type="match status" value="1"/>
</dbReference>
<evidence type="ECO:0000256" key="10">
    <source>
        <dbReference type="ARBA" id="ARBA00022842"/>
    </source>
</evidence>
<keyword evidence="9" id="KW-0378">Hydrolase</keyword>
<dbReference type="PANTHER" id="PTHR10642">
    <property type="entry name" value="RIBONUCLEASE H1"/>
    <property type="match status" value="1"/>
</dbReference>
<accession>A0A1F6WQN2</accession>
<dbReference type="CDD" id="cd09278">
    <property type="entry name" value="RNase_HI_prokaryote_like"/>
    <property type="match status" value="1"/>
</dbReference>
<keyword evidence="8" id="KW-0255">Endonuclease</keyword>
<feature type="domain" description="RNase H type-1" evidence="11">
    <location>
        <begin position="1"/>
        <end position="151"/>
    </location>
</feature>
<evidence type="ECO:0000256" key="5">
    <source>
        <dbReference type="ARBA" id="ARBA00012180"/>
    </source>
</evidence>
<dbReference type="SUPFAM" id="SSF53098">
    <property type="entry name" value="Ribonuclease H-like"/>
    <property type="match status" value="1"/>
</dbReference>
<dbReference type="Pfam" id="PF00075">
    <property type="entry name" value="RNase_H"/>
    <property type="match status" value="1"/>
</dbReference>
<keyword evidence="6" id="KW-0540">Nuclease</keyword>
<dbReference type="GO" id="GO:0004523">
    <property type="term" value="F:RNA-DNA hybrid ribonuclease activity"/>
    <property type="evidence" value="ECO:0007669"/>
    <property type="project" value="UniProtKB-EC"/>
</dbReference>
<name>A0A1F6WQN2_9BACT</name>
<dbReference type="GO" id="GO:0043137">
    <property type="term" value="P:DNA replication, removal of RNA primer"/>
    <property type="evidence" value="ECO:0007669"/>
    <property type="project" value="TreeGrafter"/>
</dbReference>
<gene>
    <name evidence="12" type="ORF">A2903_01665</name>
</gene>
<dbReference type="InterPro" id="IPR002156">
    <property type="entry name" value="RNaseH_domain"/>
</dbReference>
<comment type="cofactor">
    <cofactor evidence="2">
        <name>Mg(2+)</name>
        <dbReference type="ChEBI" id="CHEBI:18420"/>
    </cofactor>
</comment>
<protein>
    <recommendedName>
        <fullName evidence="5">ribonuclease H</fullName>
        <ecNumber evidence="5">3.1.26.4</ecNumber>
    </recommendedName>
</protein>
<sequence>MSHTIVIYTDGSALSNPGPGGWGYLIWNKIENKIIEGGGYQDHATNNQMELKALLDVFKYINKLKTSGDIVIHLDSDYVRNGITTWIHNWKKNGWKTVNKKQVLNKEIWIDIDKYFEKIKEKHKIKLVRVDGHSGNAGNDIVDEIAKEYALNKKYKCFNGSKDDFEKLKGITLAK</sequence>
<evidence type="ECO:0000313" key="12">
    <source>
        <dbReference type="EMBL" id="OGI84177.1"/>
    </source>
</evidence>
<keyword evidence="10" id="KW-0460">Magnesium</keyword>
<comment type="caution">
    <text evidence="12">The sequence shown here is derived from an EMBL/GenBank/DDBJ whole genome shotgun (WGS) entry which is preliminary data.</text>
</comment>
<organism evidence="12 13">
    <name type="scientific">Candidatus Nomurabacteria bacterium RIFCSPLOWO2_01_FULL_33_17</name>
    <dbReference type="NCBI Taxonomy" id="1801764"/>
    <lineage>
        <taxon>Bacteria</taxon>
        <taxon>Candidatus Nomuraibacteriota</taxon>
    </lineage>
</organism>
<evidence type="ECO:0000256" key="2">
    <source>
        <dbReference type="ARBA" id="ARBA00001946"/>
    </source>
</evidence>